<name>A0A4Q5J0U1_9ACTN</name>
<dbReference type="OrthoDB" id="3531052at2"/>
<accession>A0A4Q5J0U1</accession>
<proteinExistence type="predicted"/>
<evidence type="ECO:0000313" key="3">
    <source>
        <dbReference type="Proteomes" id="UP000291189"/>
    </source>
</evidence>
<comment type="caution">
    <text evidence="2">The sequence shown here is derived from an EMBL/GenBank/DDBJ whole genome shotgun (WGS) entry which is preliminary data.</text>
</comment>
<dbReference type="Gene3D" id="2.40.380.10">
    <property type="entry name" value="FomD-like"/>
    <property type="match status" value="1"/>
</dbReference>
<dbReference type="RefSeq" id="WP_129988151.1">
    <property type="nucleotide sequence ID" value="NZ_SDPU01000027.1"/>
</dbReference>
<evidence type="ECO:0000259" key="1">
    <source>
        <dbReference type="Pfam" id="PF04167"/>
    </source>
</evidence>
<dbReference type="SUPFAM" id="SSF159234">
    <property type="entry name" value="FomD-like"/>
    <property type="match status" value="1"/>
</dbReference>
<organism evidence="2 3">
    <name type="scientific">Nocardioides iriomotensis</name>
    <dbReference type="NCBI Taxonomy" id="715784"/>
    <lineage>
        <taxon>Bacteria</taxon>
        <taxon>Bacillati</taxon>
        <taxon>Actinomycetota</taxon>
        <taxon>Actinomycetes</taxon>
        <taxon>Propionibacteriales</taxon>
        <taxon>Nocardioidaceae</taxon>
        <taxon>Nocardioides</taxon>
    </lineage>
</organism>
<evidence type="ECO:0000313" key="2">
    <source>
        <dbReference type="EMBL" id="RYU11011.1"/>
    </source>
</evidence>
<gene>
    <name evidence="2" type="ORF">ETU37_14990</name>
</gene>
<dbReference type="InterPro" id="IPR007295">
    <property type="entry name" value="DUF402"/>
</dbReference>
<sequence length="178" mass="19157">MQAGDHVRKVVTKWGGRPHWEHDTTVVGTDEHGTWLGAPAGTLVSRPGVSFTATAAFVSVVPPDGAFVATFYAPNRSGPGDPVELYVDITTVPRWADGVVTMVDLDLDVVRGRSGRVWVDDEDEFADHRVRYDYPDEVVALATASLDRVHVAVRAGTGAFDPTLGRTWLSRLSAAAAC</sequence>
<dbReference type="Pfam" id="PF04167">
    <property type="entry name" value="DUF402"/>
    <property type="match status" value="1"/>
</dbReference>
<dbReference type="Proteomes" id="UP000291189">
    <property type="component" value="Unassembled WGS sequence"/>
</dbReference>
<feature type="domain" description="DUF402" evidence="1">
    <location>
        <begin position="17"/>
        <end position="156"/>
    </location>
</feature>
<keyword evidence="3" id="KW-1185">Reference proteome</keyword>
<reference evidence="2 3" key="1">
    <citation type="submission" date="2019-01" db="EMBL/GenBank/DDBJ databases">
        <title>Nocardioides guangzhouensis sp. nov., an actinobacterium isolated from soil.</title>
        <authorList>
            <person name="Fu Y."/>
            <person name="Cai Y."/>
            <person name="Lin Z."/>
            <person name="Chen P."/>
        </authorList>
    </citation>
    <scope>NUCLEOTIDE SEQUENCE [LARGE SCALE GENOMIC DNA]</scope>
    <source>
        <strain evidence="2 3">NBRC 105384</strain>
    </source>
</reference>
<dbReference type="EMBL" id="SDPU01000027">
    <property type="protein sequence ID" value="RYU11011.1"/>
    <property type="molecule type" value="Genomic_DNA"/>
</dbReference>
<protein>
    <submittedName>
        <fullName evidence="2">DUF402 domain-containing protein</fullName>
    </submittedName>
</protein>
<dbReference type="InterPro" id="IPR035930">
    <property type="entry name" value="FomD-like_sf"/>
</dbReference>
<dbReference type="AlphaFoldDB" id="A0A4Q5J0U1"/>